<organism evidence="14 15">
    <name type="scientific">Ceratitis capitata</name>
    <name type="common">Mediterranean fruit fly</name>
    <name type="synonym">Tephritis capitata</name>
    <dbReference type="NCBI Taxonomy" id="7213"/>
    <lineage>
        <taxon>Eukaryota</taxon>
        <taxon>Metazoa</taxon>
        <taxon>Ecdysozoa</taxon>
        <taxon>Arthropoda</taxon>
        <taxon>Hexapoda</taxon>
        <taxon>Insecta</taxon>
        <taxon>Pterygota</taxon>
        <taxon>Neoptera</taxon>
        <taxon>Endopterygota</taxon>
        <taxon>Diptera</taxon>
        <taxon>Brachycera</taxon>
        <taxon>Muscomorpha</taxon>
        <taxon>Tephritoidea</taxon>
        <taxon>Tephritidae</taxon>
        <taxon>Ceratitis</taxon>
        <taxon>Ceratitis</taxon>
    </lineage>
</organism>
<feature type="transmembrane region" description="Helical" evidence="13">
    <location>
        <begin position="260"/>
        <end position="280"/>
    </location>
</feature>
<proteinExistence type="inferred from homology"/>
<accession>A0A811UAP5</accession>
<dbReference type="GO" id="GO:0007165">
    <property type="term" value="P:signal transduction"/>
    <property type="evidence" value="ECO:0007669"/>
    <property type="project" value="UniProtKB-KW"/>
</dbReference>
<feature type="transmembrane region" description="Helical" evidence="13">
    <location>
        <begin position="207"/>
        <end position="230"/>
    </location>
</feature>
<keyword evidence="2" id="KW-1003">Cell membrane</keyword>
<keyword evidence="8 13" id="KW-0675">Receptor</keyword>
<keyword evidence="4 13" id="KW-0812">Transmembrane</keyword>
<feature type="transmembrane region" description="Helical" evidence="13">
    <location>
        <begin position="322"/>
        <end position="344"/>
    </location>
</feature>
<comment type="subunit">
    <text evidence="12">Interacts with Orco. Complexes exist early in the endomembrane system in olfactory sensory neurons (OSNs), coupling these complexes to the conserved ciliary trafficking pathway.</text>
</comment>
<comment type="similarity">
    <text evidence="11">Belongs to the insect chemoreceptor superfamily. Heteromeric odorant receptor channel (TC 1.A.69) family. Or2a subfamily.</text>
</comment>
<comment type="caution">
    <text evidence="14">The sequence shown here is derived from an EMBL/GenBank/DDBJ whole genome shotgun (WGS) entry which is preliminary data.</text>
</comment>
<evidence type="ECO:0000256" key="12">
    <source>
        <dbReference type="ARBA" id="ARBA00038679"/>
    </source>
</evidence>
<evidence type="ECO:0000256" key="10">
    <source>
        <dbReference type="ARBA" id="ARBA00037764"/>
    </source>
</evidence>
<evidence type="ECO:0000256" key="13">
    <source>
        <dbReference type="RuleBase" id="RU351113"/>
    </source>
</evidence>
<dbReference type="OrthoDB" id="7548151at2759"/>
<feature type="transmembrane region" description="Helical" evidence="13">
    <location>
        <begin position="49"/>
        <end position="68"/>
    </location>
</feature>
<keyword evidence="9 13" id="KW-0807">Transducer</keyword>
<comment type="subcellular location">
    <subcellularLocation>
        <location evidence="1 13">Cell membrane</location>
        <topology evidence="1 13">Multi-pass membrane protein</topology>
    </subcellularLocation>
</comment>
<dbReference type="PANTHER" id="PTHR21137">
    <property type="entry name" value="ODORANT RECEPTOR"/>
    <property type="match status" value="1"/>
</dbReference>
<evidence type="ECO:0000256" key="6">
    <source>
        <dbReference type="ARBA" id="ARBA00022989"/>
    </source>
</evidence>
<feature type="transmembrane region" description="Helical" evidence="13">
    <location>
        <begin position="292"/>
        <end position="310"/>
    </location>
</feature>
<evidence type="ECO:0000256" key="7">
    <source>
        <dbReference type="ARBA" id="ARBA00023136"/>
    </source>
</evidence>
<dbReference type="GO" id="GO:0004984">
    <property type="term" value="F:olfactory receptor activity"/>
    <property type="evidence" value="ECO:0007669"/>
    <property type="project" value="InterPro"/>
</dbReference>
<reference evidence="14" key="1">
    <citation type="submission" date="2020-11" db="EMBL/GenBank/DDBJ databases">
        <authorList>
            <person name="Whitehead M."/>
        </authorList>
    </citation>
    <scope>NUCLEOTIDE SEQUENCE</scope>
    <source>
        <strain evidence="14">EGII</strain>
    </source>
</reference>
<dbReference type="Pfam" id="PF02949">
    <property type="entry name" value="7tm_6"/>
    <property type="match status" value="1"/>
</dbReference>
<dbReference type="GO" id="GO:0005886">
    <property type="term" value="C:plasma membrane"/>
    <property type="evidence" value="ECO:0007669"/>
    <property type="project" value="UniProtKB-SubCell"/>
</dbReference>
<comment type="function">
    <text evidence="10">Odorant receptor which mediates acceptance or avoidance behavior, depending on its substrates. The odorant receptor repertoire encodes a large collection of odor stimuli that vary widely in identity, intensity, and duration. May form a complex with Orco to form odorant-sensing units, providing sensitive and prolonged odorant signaling and calcium permeability.</text>
</comment>
<evidence type="ECO:0000256" key="3">
    <source>
        <dbReference type="ARBA" id="ARBA00022606"/>
    </source>
</evidence>
<dbReference type="Proteomes" id="UP000606786">
    <property type="component" value="Unassembled WGS sequence"/>
</dbReference>
<comment type="caution">
    <text evidence="13">Lacks conserved residue(s) required for the propagation of feature annotation.</text>
</comment>
<evidence type="ECO:0000256" key="9">
    <source>
        <dbReference type="ARBA" id="ARBA00023224"/>
    </source>
</evidence>
<name>A0A811UAP5_CERCA</name>
<feature type="transmembrane region" description="Helical" evidence="13">
    <location>
        <begin position="181"/>
        <end position="200"/>
    </location>
</feature>
<evidence type="ECO:0000313" key="15">
    <source>
        <dbReference type="Proteomes" id="UP000606786"/>
    </source>
</evidence>
<dbReference type="EMBL" id="CAJHJT010000001">
    <property type="protein sequence ID" value="CAD6994393.1"/>
    <property type="molecule type" value="Genomic_DNA"/>
</dbReference>
<dbReference type="InterPro" id="IPR004117">
    <property type="entry name" value="7tm6_olfct_rcpt"/>
</dbReference>
<keyword evidence="6 13" id="KW-1133">Transmembrane helix</keyword>
<evidence type="ECO:0000256" key="1">
    <source>
        <dbReference type="ARBA" id="ARBA00004651"/>
    </source>
</evidence>
<evidence type="ECO:0000313" key="14">
    <source>
        <dbReference type="EMBL" id="CAD6994393.1"/>
    </source>
</evidence>
<dbReference type="AlphaFoldDB" id="A0A811UAP5"/>
<evidence type="ECO:0000256" key="11">
    <source>
        <dbReference type="ARBA" id="ARBA00037946"/>
    </source>
</evidence>
<protein>
    <recommendedName>
        <fullName evidence="13">Odorant receptor</fullName>
    </recommendedName>
</protein>
<dbReference type="PANTHER" id="PTHR21137:SF37">
    <property type="entry name" value="ODORANT RECEPTOR 46A, ISOFORM B-RELATED"/>
    <property type="match status" value="1"/>
</dbReference>
<gene>
    <name evidence="14" type="ORF">CCAP1982_LOCUS3145</name>
</gene>
<keyword evidence="7 13" id="KW-0472">Membrane</keyword>
<feature type="transmembrane region" description="Helical" evidence="13">
    <location>
        <begin position="135"/>
        <end position="161"/>
    </location>
</feature>
<evidence type="ECO:0000256" key="8">
    <source>
        <dbReference type="ARBA" id="ARBA00023170"/>
    </source>
</evidence>
<dbReference type="GO" id="GO:0005549">
    <property type="term" value="F:odorant binding"/>
    <property type="evidence" value="ECO:0007669"/>
    <property type="project" value="InterPro"/>
</dbReference>
<evidence type="ECO:0000256" key="5">
    <source>
        <dbReference type="ARBA" id="ARBA00022725"/>
    </source>
</evidence>
<evidence type="ECO:0000256" key="4">
    <source>
        <dbReference type="ARBA" id="ARBA00022692"/>
    </source>
</evidence>
<sequence length="418" mass="48735">MATAIELQERIGAARVLMRMLQYLGLWPISQTGLQRTRHTQCRARLAHYYRYLLHLPLTFTYNTFMWIEALTRWERADHILYISITEVGMMALTLNFWRMERRAWQFMQEISHDSGLTLCNEVERIWWRKQQRTFTLIVICYIGGGAGVLFTAFGATLLMSGYELPYDYWLPFEWHNARNYWYAYGYELVAMSLTCIANVTMDMMMCYYLFHVALLYKLIGMRLIALQYLSEPFAVQKLRNIIELHKKVKRLTVQCESLVSLPILVQILLSAFILCLSAYRLQNVSITITCIHRAFASLCVCVCLFETQYCAMQINENPGQFLAMLQFASVLTLQIFLPCYFANEITINSDALMTCVYSSNWEGFSPATRKQMYLYMELLKKPICIKAGNFFMVGLPVFTKTMNNAYSLLALLLNMSK</sequence>
<evidence type="ECO:0000256" key="2">
    <source>
        <dbReference type="ARBA" id="ARBA00022475"/>
    </source>
</evidence>
<feature type="transmembrane region" description="Helical" evidence="13">
    <location>
        <begin position="80"/>
        <end position="98"/>
    </location>
</feature>
<keyword evidence="15" id="KW-1185">Reference proteome</keyword>
<keyword evidence="3 13" id="KW-0716">Sensory transduction</keyword>
<keyword evidence="5 13" id="KW-0552">Olfaction</keyword>